<sequence length="724" mass="80513">MSIPDKSLLQTVDELSQLRAHVSQCQATLKLVLSTAPTMERYKSLSHFVMSNETQSGSPLYQNEMKMTIDKLKELVNDSPQIKVAVRMKQLYDRRRLPLIHKFCEINFKTATGLSDGGLADFLEFVPENSVGNSRKKMKEEEGSNSGFVDADIYSYPPALPKINNQKLLIRITTDKSYRQLSDFVESSISKLSNSHNGKLSIRGRAILEWLLFEILDEKLPHVYEEDLTVIRSRLMSREMLAKFSFGYGLVDAIKYNLSNEADTEEKMDVIGKIFLSYIAGLEMEEKDINLIKRWLGRLYEPMINRLSSSNGYYGNSNPETKIGMVELKALFQSVTNINKLPYKDINFKIIQSKTDPFVAEILVNDQVLGLGSSVTSFEEAQDRAAMDIINDKTKIVKVFTIMKENYLANQKPKNITVSDTGSVPCTKIEGANLSSSIPSPLMAPNGLRSSSSSSRASPIAMRLDLEEYSPPGSAPALPAPPASSLRHQPSSPSPSPSPPPSPLLQPTQESSTAPPPPATVTSTRNQFSQQSFPLNRSYDQFSTTTTTTSQPGRYDQYMHSSSGRYDRYQPQKYNPISNTRLSTTTATIPISTTTKSTSSNSTINSSPAHTTSLLYRKYPNTVSEPQSNEYSSLNLDPSIPVIPLSHRDVDMKAKNNLYAKLGPMQLKADYEQFRIGSEFHTCCSVEGVKLGYGIDTTKQRSSQKAAMAALMNRNALIGFGINF</sequence>
<protein>
    <recommendedName>
        <fullName evidence="3">RNase III domain-containing protein</fullName>
    </recommendedName>
</protein>
<dbReference type="InterPro" id="IPR055189">
    <property type="entry name" value="RM44_endonuclase"/>
</dbReference>
<evidence type="ECO:0000259" key="3">
    <source>
        <dbReference type="PROSITE" id="PS50142"/>
    </source>
</evidence>
<feature type="domain" description="RNase III" evidence="3">
    <location>
        <begin position="163"/>
        <end position="287"/>
    </location>
</feature>
<dbReference type="Pfam" id="PF00035">
    <property type="entry name" value="dsrm"/>
    <property type="match status" value="1"/>
</dbReference>
<keyword evidence="5" id="KW-1185">Reference proteome</keyword>
<dbReference type="Pfam" id="PF22935">
    <property type="entry name" value="RM44_endonuclase"/>
    <property type="match status" value="1"/>
</dbReference>
<dbReference type="SUPFAM" id="SSF69065">
    <property type="entry name" value="RNase III domain-like"/>
    <property type="match status" value="1"/>
</dbReference>
<dbReference type="InterPro" id="IPR000999">
    <property type="entry name" value="RNase_III_dom"/>
</dbReference>
<evidence type="ECO:0000256" key="2">
    <source>
        <dbReference type="SAM" id="MobiDB-lite"/>
    </source>
</evidence>
<dbReference type="GO" id="GO:0004525">
    <property type="term" value="F:ribonuclease III activity"/>
    <property type="evidence" value="ECO:0007669"/>
    <property type="project" value="InterPro"/>
</dbReference>
<comment type="caution">
    <text evidence="4">The sequence shown here is derived from an EMBL/GenBank/DDBJ whole genome shotgun (WGS) entry which is preliminary data.</text>
</comment>
<dbReference type="GO" id="GO:0006396">
    <property type="term" value="P:RNA processing"/>
    <property type="evidence" value="ECO:0007669"/>
    <property type="project" value="InterPro"/>
</dbReference>
<dbReference type="GeneID" id="73380715"/>
<dbReference type="Gene3D" id="1.10.1520.10">
    <property type="entry name" value="Ribonuclease III domain"/>
    <property type="match status" value="1"/>
</dbReference>
<feature type="compositionally biased region" description="Polar residues" evidence="2">
    <location>
        <begin position="525"/>
        <end position="543"/>
    </location>
</feature>
<dbReference type="AlphaFoldDB" id="A0AAI9WXB1"/>
<dbReference type="RefSeq" id="XP_049179807.1">
    <property type="nucleotide sequence ID" value="XM_049324397.1"/>
</dbReference>
<dbReference type="SUPFAM" id="SSF54768">
    <property type="entry name" value="dsRNA-binding domain-like"/>
    <property type="match status" value="1"/>
</dbReference>
<dbReference type="GO" id="GO:0003723">
    <property type="term" value="F:RNA binding"/>
    <property type="evidence" value="ECO:0007669"/>
    <property type="project" value="UniProtKB-KW"/>
</dbReference>
<gene>
    <name evidence="4" type="ORF">KGF56_003098</name>
</gene>
<evidence type="ECO:0000313" key="5">
    <source>
        <dbReference type="Proteomes" id="UP001202479"/>
    </source>
</evidence>
<feature type="compositionally biased region" description="Low complexity" evidence="2">
    <location>
        <begin position="470"/>
        <end position="491"/>
    </location>
</feature>
<reference evidence="4" key="1">
    <citation type="journal article" date="2022" name="DNA Res.">
        <title>Genome analysis of five recently described species of the CUG-Ser clade uncovers Candida theae as a new hybrid lineage with pathogenic potential in the Candida parapsilosis species complex.</title>
        <authorList>
            <person name="Mixao V."/>
            <person name="Del Olmo V."/>
            <person name="Hegedusova E."/>
            <person name="Saus E."/>
            <person name="Pryszcz L."/>
            <person name="Cillingova A."/>
            <person name="Nosek J."/>
            <person name="Gabaldon T."/>
        </authorList>
    </citation>
    <scope>NUCLEOTIDE SEQUENCE</scope>
    <source>
        <strain evidence="4">CBS 10844</strain>
    </source>
</reference>
<dbReference type="SMART" id="SM00535">
    <property type="entry name" value="RIBOc"/>
    <property type="match status" value="1"/>
</dbReference>
<organism evidence="4 5">
    <name type="scientific">Candida oxycetoniae</name>
    <dbReference type="NCBI Taxonomy" id="497107"/>
    <lineage>
        <taxon>Eukaryota</taxon>
        <taxon>Fungi</taxon>
        <taxon>Dikarya</taxon>
        <taxon>Ascomycota</taxon>
        <taxon>Saccharomycotina</taxon>
        <taxon>Pichiomycetes</taxon>
        <taxon>Debaryomycetaceae</taxon>
        <taxon>Candida/Lodderomyces clade</taxon>
        <taxon>Candida</taxon>
    </lineage>
</organism>
<dbReference type="CDD" id="cd00593">
    <property type="entry name" value="RIBOc"/>
    <property type="match status" value="1"/>
</dbReference>
<dbReference type="PROSITE" id="PS50142">
    <property type="entry name" value="RNASE_3_2"/>
    <property type="match status" value="1"/>
</dbReference>
<feature type="compositionally biased region" description="Pro residues" evidence="2">
    <location>
        <begin position="492"/>
        <end position="504"/>
    </location>
</feature>
<proteinExistence type="predicted"/>
<dbReference type="InterPro" id="IPR014720">
    <property type="entry name" value="dsRBD_dom"/>
</dbReference>
<dbReference type="InterPro" id="IPR036389">
    <property type="entry name" value="RNase_III_sf"/>
</dbReference>
<dbReference type="Proteomes" id="UP001202479">
    <property type="component" value="Unassembled WGS sequence"/>
</dbReference>
<feature type="compositionally biased region" description="Low complexity" evidence="2">
    <location>
        <begin position="449"/>
        <end position="458"/>
    </location>
</feature>
<accession>A0AAI9WXB1</accession>
<feature type="region of interest" description="Disordered" evidence="2">
    <location>
        <begin position="434"/>
        <end position="556"/>
    </location>
</feature>
<dbReference type="EMBL" id="JAHUZD010000108">
    <property type="protein sequence ID" value="KAI3404062.2"/>
    <property type="molecule type" value="Genomic_DNA"/>
</dbReference>
<dbReference type="Gene3D" id="3.30.160.20">
    <property type="match status" value="2"/>
</dbReference>
<evidence type="ECO:0000313" key="4">
    <source>
        <dbReference type="EMBL" id="KAI3404062.2"/>
    </source>
</evidence>
<evidence type="ECO:0000256" key="1">
    <source>
        <dbReference type="ARBA" id="ARBA00022884"/>
    </source>
</evidence>
<keyword evidence="1" id="KW-0694">RNA-binding</keyword>
<name>A0AAI9WXB1_9ASCO</name>